<reference evidence="1 2" key="1">
    <citation type="submission" date="2017-12" db="EMBL/GenBank/DDBJ databases">
        <title>Sequencing, de novo assembly and annotation of complete genome of a new Thraustochytrid species, strain FCC1311.</title>
        <authorList>
            <person name="Sedici K."/>
            <person name="Godart F."/>
            <person name="Aiese Cigliano R."/>
            <person name="Sanseverino W."/>
            <person name="Barakat M."/>
            <person name="Ortet P."/>
            <person name="Marechal E."/>
            <person name="Cagnac O."/>
            <person name="Amato A."/>
        </authorList>
    </citation>
    <scope>NUCLEOTIDE SEQUENCE [LARGE SCALE GENOMIC DNA]</scope>
</reference>
<organism evidence="1 2">
    <name type="scientific">Hondaea fermentalgiana</name>
    <dbReference type="NCBI Taxonomy" id="2315210"/>
    <lineage>
        <taxon>Eukaryota</taxon>
        <taxon>Sar</taxon>
        <taxon>Stramenopiles</taxon>
        <taxon>Bigyra</taxon>
        <taxon>Labyrinthulomycetes</taxon>
        <taxon>Thraustochytrida</taxon>
        <taxon>Thraustochytriidae</taxon>
        <taxon>Hondaea</taxon>
    </lineage>
</organism>
<dbReference type="InParanoid" id="A0A2R5GMR5"/>
<comment type="caution">
    <text evidence="1">The sequence shown here is derived from an EMBL/GenBank/DDBJ whole genome shotgun (WGS) entry which is preliminary data.</text>
</comment>
<evidence type="ECO:0000313" key="1">
    <source>
        <dbReference type="EMBL" id="GBG29601.1"/>
    </source>
</evidence>
<dbReference type="AlphaFoldDB" id="A0A2R5GMR5"/>
<protein>
    <submittedName>
        <fullName evidence="1">Uncharacterized protein</fullName>
    </submittedName>
</protein>
<dbReference type="Proteomes" id="UP000241890">
    <property type="component" value="Unassembled WGS sequence"/>
</dbReference>
<name>A0A2R5GMR5_9STRA</name>
<sequence>MFAGREGDRSQRAALAWRRDALRLKEAIARYKDEYREQENGDDGGHLQRRIYEIGRARRFVCSVYAIVRGYLRGDKDCLARMCRAVAHLHDGAFWNYYEQPLLHGLWASFQIAIDDSPIDNAKAVDQVTEAFTIVFQRPSLAGKDVPFMVATGDFAWNVVDADYVLARTTFAPSRASFRKFLRTHVAFDIDMRETILLCALDAREPYDPKGLADVCPRHGNLKIPDLRDDVSWKLRSIHGLLQIPLERVPGLMEFILPFDAHERIFPLLTYYNSKLSMEDLRALTLRWEVMVRAEASHVSQSGSTVDRRLDYPLWQTKYKRIPECFLPPLSSPMILFPPLAKQLEGRYSLRSLTAARKKFRKETMVLLERKYAQVVFAAGTSARLREQRRRKPFSFDERCDVADMIFASESFAHRDALFVAQLLSPQKEVGDLLYEDFVSELREKLRKKMKPQALDHMLALY</sequence>
<gene>
    <name evidence="1" type="ORF">FCC1311_058222</name>
</gene>
<proteinExistence type="predicted"/>
<dbReference type="EMBL" id="BEYU01000060">
    <property type="protein sequence ID" value="GBG29601.1"/>
    <property type="molecule type" value="Genomic_DNA"/>
</dbReference>
<keyword evidence="2" id="KW-1185">Reference proteome</keyword>
<evidence type="ECO:0000313" key="2">
    <source>
        <dbReference type="Proteomes" id="UP000241890"/>
    </source>
</evidence>
<accession>A0A2R5GMR5</accession>